<dbReference type="EMBL" id="MU007015">
    <property type="protein sequence ID" value="KAF2434789.1"/>
    <property type="molecule type" value="Genomic_DNA"/>
</dbReference>
<protein>
    <submittedName>
        <fullName evidence="15">Tricalbin</fullName>
    </submittedName>
</protein>
<feature type="compositionally biased region" description="Low complexity" evidence="11">
    <location>
        <begin position="910"/>
        <end position="922"/>
    </location>
</feature>
<sequence>MATAAVASELKQQGAIEAANDPHSKVTAQDAELKVVQETRAGGGAAFQFDPNATKEEKAKQMDSYIPPGLKQHRTHPTAALASDADDGKPSQYDLPPPSKEGAIALPTEENLANGDVHDDDADDWSRTGWAPRFGNGIPKDLDMTTTMIDQSTWLEERLQDKFFGDWYHNAGIIIFSCLSSWVVALLGGGLGWLFLIMAACATYYRTSIRRVRRNFRDDVNRELAKARLETDHETLEWINSFLVKFWPIYAPVLCKTIIQSVDQVLSTSTPAFLDSLRMKVFTLGTKPPRLEHVKTYPGTEDDIVMMDWKFSFTPNDTADMTTRQINVKQNPRIVLEVRVGKGVVSKGLDVIVEDMACTGIMRVKVKLQLPFPHMDRIEICFLEKPEIDYVCKPLGGDTFGFDTNFIPGLGSFIMEQIHANLGPMMYAPNVFPIEIAKMLAGNPVDQAIGVLQIQFHGAVGLKNPDAFAGTPDPYAVVLVNNRTELGRTKTIKENANPRWNETVNVVISSMKDTLNIKVYDYNDVRKDKELGEATFGLDQLESQDEFENLQLEVMANGRARGAVQCDIRFFPVLESEVLQDGHEEDPPESNTGIARFVVEQAKDLDGTKSLIGQLNPYAVLLLNGKEVHVSQRLSRTNNPIWADANKELLITNRKTAKLGIVLKDDRSVASDPIIGTYQIKLDDMLDLSKKGQEWYNLAGDKSGRVKMSLQWRPVALKGASMGSGYITPIGVIRLHLQNARELRNLETVGKSDPYARVLLSGIQKGRTVTWKNNLNPDWDEVIYIPVHTSREKLTVEVLDEENMGKDRSLGHFDIPVGEFIHQEENGEYAVVDSKRVIAQQLMTGNRTPKGTINYTCSFFPTIPTIDPEDEKEEEEKKLNGDTAPRISGESARPTTGVSTPIKNGVRGRSSTSATQSSLKSAHTNSSQDLTKKLAQGEREQDEALPVVKEVPKIRLTQDNLIEYESGLLIFKLISGELAKTNCHLEVLMDDYVFPSYSSAKVKSRVYEFNETGDAVVRELDQSRITLRLVEEIDKEGKGSDEHVIAKLTGPTLQTLQRALYTPTQLTLRDDQERKSTVTISLQYLPIKMQLDPSESFTNMGKLRIDVMDGADLPAADRNGFSDPYCKFMLNGKDVYKTDKQKKTLHPAWNETFEVAIRSRTASKFEVHVYDWDFGDKADFLGSAPIDLTAIDPLIKKENTYSLVAKNGQPAGVIRLRLMFTPDFIQKTRQGSSTFQGTFAAPGKVIGAPVKGVGKVGGAVGGGVVKGASFLGKSFRRKSRGAGDAPAKYDGEDSLTVPNGGSPVPSTPQIAVDAPVESKEMPGTPSPHTRNKSWGNSSIHSGMGVSPGGPESGTGSLSILSASGFPPSAKVQVHVSLDRGKGAKEIHKTKDLKPDADGVVHFSADSEAFKTSCQADSQFKIVVRDHKAFGRGEELGEGMFYISDQGAGAEQSVNVGSGKVVLRTSFRPADEMSMMSKSGGALKGRLHFGGGASKRESRSVTPSGPPPS</sequence>
<feature type="transmembrane region" description="Helical" evidence="12">
    <location>
        <begin position="182"/>
        <end position="205"/>
    </location>
</feature>
<feature type="domain" description="SMP-LTD" evidence="14">
    <location>
        <begin position="232"/>
        <end position="437"/>
    </location>
</feature>
<dbReference type="InterPro" id="IPR035892">
    <property type="entry name" value="C2_domain_sf"/>
</dbReference>
<evidence type="ECO:0000256" key="7">
    <source>
        <dbReference type="ARBA" id="ARBA00022989"/>
    </source>
</evidence>
<dbReference type="Pfam" id="PF00168">
    <property type="entry name" value="C2"/>
    <property type="match status" value="4"/>
</dbReference>
<dbReference type="CDD" id="cd04045">
    <property type="entry name" value="C2C_Tricalbin-like"/>
    <property type="match status" value="1"/>
</dbReference>
<name>A0A9P4P174_9PEZI</name>
<accession>A0A9P4P174</accession>
<dbReference type="Proteomes" id="UP000800235">
    <property type="component" value="Unassembled WGS sequence"/>
</dbReference>
<dbReference type="CDD" id="cd21678">
    <property type="entry name" value="SMP_TCB"/>
    <property type="match status" value="1"/>
</dbReference>
<evidence type="ECO:0000256" key="10">
    <source>
        <dbReference type="ARBA" id="ARBA00023136"/>
    </source>
</evidence>
<keyword evidence="5" id="KW-0677">Repeat</keyword>
<keyword evidence="9" id="KW-0446">Lipid-binding</keyword>
<feature type="region of interest" description="Disordered" evidence="11">
    <location>
        <begin position="860"/>
        <end position="943"/>
    </location>
</feature>
<dbReference type="CDD" id="cd04052">
    <property type="entry name" value="C2B_Tricalbin-like"/>
    <property type="match status" value="1"/>
</dbReference>
<feature type="domain" description="C2" evidence="13">
    <location>
        <begin position="1083"/>
        <end position="1201"/>
    </location>
</feature>
<feature type="domain" description="C2" evidence="13">
    <location>
        <begin position="702"/>
        <end position="830"/>
    </location>
</feature>
<dbReference type="GO" id="GO:0061817">
    <property type="term" value="P:endoplasmic reticulum-plasma membrane tethering"/>
    <property type="evidence" value="ECO:0007669"/>
    <property type="project" value="InterPro"/>
</dbReference>
<feature type="compositionally biased region" description="Polar residues" evidence="11">
    <location>
        <begin position="893"/>
        <end position="902"/>
    </location>
</feature>
<dbReference type="PROSITE" id="PS50004">
    <property type="entry name" value="C2"/>
    <property type="match status" value="4"/>
</dbReference>
<keyword evidence="3" id="KW-0597">Phosphoprotein</keyword>
<evidence type="ECO:0000259" key="13">
    <source>
        <dbReference type="PROSITE" id="PS50004"/>
    </source>
</evidence>
<dbReference type="CDD" id="cd04040">
    <property type="entry name" value="C2D_Tricalbin-like"/>
    <property type="match status" value="1"/>
</dbReference>
<organism evidence="15 16">
    <name type="scientific">Tothia fuscella</name>
    <dbReference type="NCBI Taxonomy" id="1048955"/>
    <lineage>
        <taxon>Eukaryota</taxon>
        <taxon>Fungi</taxon>
        <taxon>Dikarya</taxon>
        <taxon>Ascomycota</taxon>
        <taxon>Pezizomycotina</taxon>
        <taxon>Dothideomycetes</taxon>
        <taxon>Pleosporomycetidae</taxon>
        <taxon>Venturiales</taxon>
        <taxon>Cylindrosympodiaceae</taxon>
        <taxon>Tothia</taxon>
    </lineage>
</organism>
<evidence type="ECO:0000256" key="8">
    <source>
        <dbReference type="ARBA" id="ARBA00023055"/>
    </source>
</evidence>
<evidence type="ECO:0000313" key="16">
    <source>
        <dbReference type="Proteomes" id="UP000800235"/>
    </source>
</evidence>
<dbReference type="GO" id="GO:0005789">
    <property type="term" value="C:endoplasmic reticulum membrane"/>
    <property type="evidence" value="ECO:0007669"/>
    <property type="project" value="UniProtKB-SubCell"/>
</dbReference>
<feature type="region of interest" description="Disordered" evidence="11">
    <location>
        <begin position="42"/>
        <end position="103"/>
    </location>
</feature>
<proteinExistence type="predicted"/>
<dbReference type="OrthoDB" id="1029639at2759"/>
<dbReference type="InterPro" id="IPR017147">
    <property type="entry name" value="Tricalbin"/>
</dbReference>
<dbReference type="SUPFAM" id="SSF49562">
    <property type="entry name" value="C2 domain (Calcium/lipid-binding domain, CaLB)"/>
    <property type="match status" value="4"/>
</dbReference>
<evidence type="ECO:0000256" key="4">
    <source>
        <dbReference type="ARBA" id="ARBA00022692"/>
    </source>
</evidence>
<dbReference type="Pfam" id="PF25669">
    <property type="entry name" value="SMP_MUG190-like"/>
    <property type="match status" value="1"/>
</dbReference>
<dbReference type="InterPro" id="IPR037762">
    <property type="entry name" value="C2C_Tricalbin"/>
</dbReference>
<dbReference type="InterPro" id="IPR056910">
    <property type="entry name" value="TCB1-3_C2"/>
</dbReference>
<keyword evidence="7 12" id="KW-1133">Transmembrane helix</keyword>
<dbReference type="InterPro" id="IPR037756">
    <property type="entry name" value="C2D_Tricalbin"/>
</dbReference>
<feature type="region of interest" description="Disordered" evidence="11">
    <location>
        <begin position="1472"/>
        <end position="1508"/>
    </location>
</feature>
<keyword evidence="8" id="KW-0445">Lipid transport</keyword>
<feature type="domain" description="C2" evidence="13">
    <location>
        <begin position="575"/>
        <end position="696"/>
    </location>
</feature>
<dbReference type="InterPro" id="IPR000008">
    <property type="entry name" value="C2_dom"/>
</dbReference>
<dbReference type="InterPro" id="IPR052455">
    <property type="entry name" value="Tricalbin_domain"/>
</dbReference>
<dbReference type="PANTHER" id="PTHR46980:SF2">
    <property type="entry name" value="TRICALBIN-1-RELATED"/>
    <property type="match status" value="1"/>
</dbReference>
<gene>
    <name evidence="15" type="ORF">EJ08DRAFT_430583</name>
</gene>
<dbReference type="Pfam" id="PF24920">
    <property type="entry name" value="C2_TCB1"/>
    <property type="match status" value="1"/>
</dbReference>
<evidence type="ECO:0000256" key="11">
    <source>
        <dbReference type="SAM" id="MobiDB-lite"/>
    </source>
</evidence>
<evidence type="ECO:0000256" key="1">
    <source>
        <dbReference type="ARBA" id="ARBA00004586"/>
    </source>
</evidence>
<dbReference type="GO" id="GO:0008289">
    <property type="term" value="F:lipid binding"/>
    <property type="evidence" value="ECO:0007669"/>
    <property type="project" value="UniProtKB-KW"/>
</dbReference>
<comment type="caution">
    <text evidence="15">The sequence shown here is derived from an EMBL/GenBank/DDBJ whole genome shotgun (WGS) entry which is preliminary data.</text>
</comment>
<dbReference type="PRINTS" id="PR00360">
    <property type="entry name" value="C2DOMAIN"/>
</dbReference>
<dbReference type="PANTHER" id="PTHR46980">
    <property type="entry name" value="TRICALBIN-1-RELATED"/>
    <property type="match status" value="1"/>
</dbReference>
<keyword evidence="4 12" id="KW-0812">Transmembrane</keyword>
<dbReference type="InterPro" id="IPR031468">
    <property type="entry name" value="SMP_LBD"/>
</dbReference>
<dbReference type="InterPro" id="IPR037761">
    <property type="entry name" value="C2A_Tricalbin"/>
</dbReference>
<dbReference type="CDD" id="cd04044">
    <property type="entry name" value="C2A_Tricalbin-like"/>
    <property type="match status" value="1"/>
</dbReference>
<keyword evidence="6" id="KW-0256">Endoplasmic reticulum</keyword>
<feature type="compositionally biased region" description="Basic and acidic residues" evidence="11">
    <location>
        <begin position="930"/>
        <end position="939"/>
    </location>
</feature>
<dbReference type="GO" id="GO:0071944">
    <property type="term" value="C:cell periphery"/>
    <property type="evidence" value="ECO:0007669"/>
    <property type="project" value="UniProtKB-ARBA"/>
</dbReference>
<evidence type="ECO:0000313" key="15">
    <source>
        <dbReference type="EMBL" id="KAF2434789.1"/>
    </source>
</evidence>
<dbReference type="Gene3D" id="2.60.40.150">
    <property type="entry name" value="C2 domain"/>
    <property type="match status" value="4"/>
</dbReference>
<reference evidence="15" key="1">
    <citation type="journal article" date="2020" name="Stud. Mycol.">
        <title>101 Dothideomycetes genomes: a test case for predicting lifestyles and emergence of pathogens.</title>
        <authorList>
            <person name="Haridas S."/>
            <person name="Albert R."/>
            <person name="Binder M."/>
            <person name="Bloem J."/>
            <person name="Labutti K."/>
            <person name="Salamov A."/>
            <person name="Andreopoulos B."/>
            <person name="Baker S."/>
            <person name="Barry K."/>
            <person name="Bills G."/>
            <person name="Bluhm B."/>
            <person name="Cannon C."/>
            <person name="Castanera R."/>
            <person name="Culley D."/>
            <person name="Daum C."/>
            <person name="Ezra D."/>
            <person name="Gonzalez J."/>
            <person name="Henrissat B."/>
            <person name="Kuo A."/>
            <person name="Liang C."/>
            <person name="Lipzen A."/>
            <person name="Lutzoni F."/>
            <person name="Magnuson J."/>
            <person name="Mondo S."/>
            <person name="Nolan M."/>
            <person name="Ohm R."/>
            <person name="Pangilinan J."/>
            <person name="Park H.-J."/>
            <person name="Ramirez L."/>
            <person name="Alfaro M."/>
            <person name="Sun H."/>
            <person name="Tritt A."/>
            <person name="Yoshinaga Y."/>
            <person name="Zwiers L.-H."/>
            <person name="Turgeon B."/>
            <person name="Goodwin S."/>
            <person name="Spatafora J."/>
            <person name="Crous P."/>
            <person name="Grigoriev I."/>
        </authorList>
    </citation>
    <scope>NUCLEOTIDE SEQUENCE</scope>
    <source>
        <strain evidence="15">CBS 130266</strain>
    </source>
</reference>
<evidence type="ECO:0000256" key="9">
    <source>
        <dbReference type="ARBA" id="ARBA00023121"/>
    </source>
</evidence>
<dbReference type="SMART" id="SM00239">
    <property type="entry name" value="C2"/>
    <property type="match status" value="4"/>
</dbReference>
<comment type="subcellular location">
    <subcellularLocation>
        <location evidence="1">Endoplasmic reticulum membrane</location>
    </subcellularLocation>
</comment>
<keyword evidence="2" id="KW-0813">Transport</keyword>
<feature type="domain" description="C2" evidence="13">
    <location>
        <begin position="432"/>
        <end position="551"/>
    </location>
</feature>
<feature type="region of interest" description="Disordered" evidence="11">
    <location>
        <begin position="1"/>
        <end position="27"/>
    </location>
</feature>
<dbReference type="PROSITE" id="PS51847">
    <property type="entry name" value="SMP"/>
    <property type="match status" value="1"/>
</dbReference>
<keyword evidence="10 12" id="KW-0472">Membrane</keyword>
<keyword evidence="16" id="KW-1185">Reference proteome</keyword>
<evidence type="ECO:0000256" key="3">
    <source>
        <dbReference type="ARBA" id="ARBA00022553"/>
    </source>
</evidence>
<dbReference type="PIRSF" id="PIRSF037232">
    <property type="entry name" value="Tricalbin"/>
    <property type="match status" value="1"/>
</dbReference>
<feature type="compositionally biased region" description="Polar residues" evidence="11">
    <location>
        <begin position="1326"/>
        <end position="1340"/>
    </location>
</feature>
<evidence type="ECO:0000256" key="12">
    <source>
        <dbReference type="SAM" id="Phobius"/>
    </source>
</evidence>
<evidence type="ECO:0000256" key="5">
    <source>
        <dbReference type="ARBA" id="ARBA00022737"/>
    </source>
</evidence>
<feature type="region of interest" description="Disordered" evidence="11">
    <location>
        <begin position="1277"/>
        <end position="1354"/>
    </location>
</feature>
<evidence type="ECO:0000256" key="6">
    <source>
        <dbReference type="ARBA" id="ARBA00022824"/>
    </source>
</evidence>
<evidence type="ECO:0000259" key="14">
    <source>
        <dbReference type="PROSITE" id="PS51847"/>
    </source>
</evidence>
<dbReference type="InterPro" id="IPR037765">
    <property type="entry name" value="C2B_Tricalbin"/>
</dbReference>
<dbReference type="GO" id="GO:0006869">
    <property type="term" value="P:lipid transport"/>
    <property type="evidence" value="ECO:0007669"/>
    <property type="project" value="UniProtKB-KW"/>
</dbReference>
<evidence type="ECO:0000256" key="2">
    <source>
        <dbReference type="ARBA" id="ARBA00022448"/>
    </source>
</evidence>